<accession>A0A162IFF1</accession>
<keyword evidence="2" id="KW-1185">Reference proteome</keyword>
<comment type="caution">
    <text evidence="1">The sequence shown here is derived from an EMBL/GenBank/DDBJ whole genome shotgun (WGS) entry which is preliminary data.</text>
</comment>
<evidence type="ECO:0000313" key="1">
    <source>
        <dbReference type="EMBL" id="OAA56375.1"/>
    </source>
</evidence>
<organism evidence="1 2">
    <name type="scientific">Cordyceps fumosorosea (strain ARSEF 2679)</name>
    <name type="common">Isaria fumosorosea</name>
    <dbReference type="NCBI Taxonomy" id="1081104"/>
    <lineage>
        <taxon>Eukaryota</taxon>
        <taxon>Fungi</taxon>
        <taxon>Dikarya</taxon>
        <taxon>Ascomycota</taxon>
        <taxon>Pezizomycotina</taxon>
        <taxon>Sordariomycetes</taxon>
        <taxon>Hypocreomycetidae</taxon>
        <taxon>Hypocreales</taxon>
        <taxon>Cordycipitaceae</taxon>
        <taxon>Cordyceps</taxon>
    </lineage>
</organism>
<reference evidence="1 2" key="1">
    <citation type="journal article" date="2016" name="Genome Biol. Evol.">
        <title>Divergent and convergent evolution of fungal pathogenicity.</title>
        <authorList>
            <person name="Shang Y."/>
            <person name="Xiao G."/>
            <person name="Zheng P."/>
            <person name="Cen K."/>
            <person name="Zhan S."/>
            <person name="Wang C."/>
        </authorList>
    </citation>
    <scope>NUCLEOTIDE SEQUENCE [LARGE SCALE GENOMIC DNA]</scope>
    <source>
        <strain evidence="1 2">ARSEF 2679</strain>
    </source>
</reference>
<sequence>MRRKSQVSCGNYNAAIQLYRDVGDEFCSNGSRPAIHNGYYKVYGSKALEFVKKRLQE</sequence>
<dbReference type="AlphaFoldDB" id="A0A162IFF1"/>
<dbReference type="EMBL" id="AZHB01000022">
    <property type="protein sequence ID" value="OAA56375.1"/>
    <property type="molecule type" value="Genomic_DNA"/>
</dbReference>
<gene>
    <name evidence="1" type="ORF">ISF_07443</name>
</gene>
<dbReference type="STRING" id="1081104.A0A162IFF1"/>
<dbReference type="GeneID" id="30023735"/>
<dbReference type="Gene3D" id="3.40.50.1820">
    <property type="entry name" value="alpha/beta hydrolase"/>
    <property type="match status" value="1"/>
</dbReference>
<protein>
    <submittedName>
        <fullName evidence="1">Cutinase</fullName>
    </submittedName>
</protein>
<evidence type="ECO:0000313" key="2">
    <source>
        <dbReference type="Proteomes" id="UP000076744"/>
    </source>
</evidence>
<dbReference type="OrthoDB" id="6020543at2759"/>
<dbReference type="InterPro" id="IPR029058">
    <property type="entry name" value="AB_hydrolase_fold"/>
</dbReference>
<dbReference type="Proteomes" id="UP000076744">
    <property type="component" value="Unassembled WGS sequence"/>
</dbReference>
<proteinExistence type="predicted"/>
<name>A0A162IFF1_CORFA</name>
<dbReference type="RefSeq" id="XP_018701642.1">
    <property type="nucleotide sequence ID" value="XM_018851046.1"/>
</dbReference>